<dbReference type="Proteomes" id="UP000662466">
    <property type="component" value="Unassembled WGS sequence"/>
</dbReference>
<sequence>MLDADERRTVLITGCSPGGIGYSLCCAFKEKGLRVFATARRVEDLASLEAEGIETLALTVDDPQSVQQCYAEIERRVGSKGLDYLVNNAYVNAPCGPRLPLTLELTIPNCSGRIPAMEVDLQEARQLFETNFFAVILMSQTFLPLLLKAKGTIVQIGSVSGVMPYVFGSVYNASKAALHSLSDTMRIELAPFGVKVTTVITGGVQSRIAREDRQLAPDSLYQGILPEYNRRVQHSQEGAMSRDAYAKSVVTQIMRHSGSRSYKKWLWEGNKSKLIRFFVGGWLWFGLFDWMFARMFNLKKLKRD</sequence>
<evidence type="ECO:0000313" key="7">
    <source>
        <dbReference type="EMBL" id="KAF7166506.1"/>
    </source>
</evidence>
<dbReference type="GO" id="GO:0006654">
    <property type="term" value="P:phosphatidic acid biosynthetic process"/>
    <property type="evidence" value="ECO:0007669"/>
    <property type="project" value="TreeGrafter"/>
</dbReference>
<dbReference type="OrthoDB" id="2102561at2759"/>
<dbReference type="PROSITE" id="PS00061">
    <property type="entry name" value="ADH_SHORT"/>
    <property type="match status" value="1"/>
</dbReference>
<dbReference type="GO" id="GO:0005783">
    <property type="term" value="C:endoplasmic reticulum"/>
    <property type="evidence" value="ECO:0007669"/>
    <property type="project" value="TreeGrafter"/>
</dbReference>
<dbReference type="Gene3D" id="3.40.50.720">
    <property type="entry name" value="NAD(P)-binding Rossmann-like Domain"/>
    <property type="match status" value="1"/>
</dbReference>
<dbReference type="GO" id="GO:0000140">
    <property type="term" value="F:acylglycerone-phosphate reductase (NADP+) activity"/>
    <property type="evidence" value="ECO:0007669"/>
    <property type="project" value="TreeGrafter"/>
</dbReference>
<comment type="caution">
    <text evidence="6">The sequence shown here is derived from an EMBL/GenBank/DDBJ whole genome shotgun (WGS) entry which is preliminary data.</text>
</comment>
<dbReference type="Pfam" id="PF00106">
    <property type="entry name" value="adh_short"/>
    <property type="match status" value="1"/>
</dbReference>
<dbReference type="EMBL" id="JACBAD010001976">
    <property type="protein sequence ID" value="KAF7125586.1"/>
    <property type="molecule type" value="Genomic_DNA"/>
</dbReference>
<keyword evidence="5" id="KW-0812">Transmembrane</keyword>
<organism evidence="6 8">
    <name type="scientific">Aspergillus hiratsukae</name>
    <dbReference type="NCBI Taxonomy" id="1194566"/>
    <lineage>
        <taxon>Eukaryota</taxon>
        <taxon>Fungi</taxon>
        <taxon>Dikarya</taxon>
        <taxon>Ascomycota</taxon>
        <taxon>Pezizomycotina</taxon>
        <taxon>Eurotiomycetes</taxon>
        <taxon>Eurotiomycetidae</taxon>
        <taxon>Eurotiales</taxon>
        <taxon>Aspergillaceae</taxon>
        <taxon>Aspergillus</taxon>
        <taxon>Aspergillus subgen. Fumigati</taxon>
    </lineage>
</organism>
<dbReference type="PRINTS" id="PR00081">
    <property type="entry name" value="GDHRDH"/>
</dbReference>
<dbReference type="GO" id="GO:0004806">
    <property type="term" value="F:triacylglycerol lipase activity"/>
    <property type="evidence" value="ECO:0007669"/>
    <property type="project" value="TreeGrafter"/>
</dbReference>
<dbReference type="SUPFAM" id="SSF51735">
    <property type="entry name" value="NAD(P)-binding Rossmann-fold domains"/>
    <property type="match status" value="1"/>
</dbReference>
<dbReference type="InterPro" id="IPR002347">
    <property type="entry name" value="SDR_fam"/>
</dbReference>
<accession>A0A8H6PBV5</accession>
<evidence type="ECO:0000313" key="6">
    <source>
        <dbReference type="EMBL" id="KAF7125586.1"/>
    </source>
</evidence>
<evidence type="ECO:0000313" key="8">
    <source>
        <dbReference type="Proteomes" id="UP000630445"/>
    </source>
</evidence>
<comment type="similarity">
    <text evidence="1 4">Belongs to the short-chain dehydrogenases/reductases (SDR) family.</text>
</comment>
<feature type="transmembrane region" description="Helical" evidence="5">
    <location>
        <begin position="274"/>
        <end position="293"/>
    </location>
</feature>
<evidence type="ECO:0000256" key="4">
    <source>
        <dbReference type="RuleBase" id="RU000363"/>
    </source>
</evidence>
<evidence type="ECO:0000256" key="3">
    <source>
        <dbReference type="ARBA" id="ARBA00023002"/>
    </source>
</evidence>
<evidence type="ECO:0008006" key="9">
    <source>
        <dbReference type="Google" id="ProtNLM"/>
    </source>
</evidence>
<dbReference type="InterPro" id="IPR036291">
    <property type="entry name" value="NAD(P)-bd_dom_sf"/>
</dbReference>
<protein>
    <recommendedName>
        <fullName evidence="9">Short chain dehydrogenase/reductase</fullName>
    </recommendedName>
</protein>
<dbReference type="InterPro" id="IPR020904">
    <property type="entry name" value="Sc_DH/Rdtase_CS"/>
</dbReference>
<dbReference type="EMBL" id="JACBAF010002139">
    <property type="protein sequence ID" value="KAF7166506.1"/>
    <property type="molecule type" value="Genomic_DNA"/>
</dbReference>
<reference evidence="6" key="1">
    <citation type="submission" date="2020-06" db="EMBL/GenBank/DDBJ databases">
        <title>Draft genome sequences of strains closely related to Aspergillus parafelis and Aspergillus hiratsukae.</title>
        <authorList>
            <person name="Dos Santos R.A.C."/>
            <person name="Rivero-Menendez O."/>
            <person name="Steenwyk J.L."/>
            <person name="Mead M.E."/>
            <person name="Goldman G.H."/>
            <person name="Alastruey-Izquierdo A."/>
            <person name="Rokas A."/>
        </authorList>
    </citation>
    <scope>NUCLEOTIDE SEQUENCE</scope>
    <source>
        <strain evidence="6">CNM-CM5793</strain>
        <strain evidence="7">CNM-CM6106</strain>
    </source>
</reference>
<dbReference type="GO" id="GO:0019433">
    <property type="term" value="P:triglyceride catabolic process"/>
    <property type="evidence" value="ECO:0007669"/>
    <property type="project" value="TreeGrafter"/>
</dbReference>
<dbReference type="Proteomes" id="UP000630445">
    <property type="component" value="Unassembled WGS sequence"/>
</dbReference>
<evidence type="ECO:0000256" key="5">
    <source>
        <dbReference type="SAM" id="Phobius"/>
    </source>
</evidence>
<dbReference type="GO" id="GO:0005811">
    <property type="term" value="C:lipid droplet"/>
    <property type="evidence" value="ECO:0007669"/>
    <property type="project" value="TreeGrafter"/>
</dbReference>
<evidence type="ECO:0000256" key="1">
    <source>
        <dbReference type="ARBA" id="ARBA00006484"/>
    </source>
</evidence>
<keyword evidence="8" id="KW-1185">Reference proteome</keyword>
<dbReference type="GO" id="GO:0044550">
    <property type="term" value="P:secondary metabolite biosynthetic process"/>
    <property type="evidence" value="ECO:0007669"/>
    <property type="project" value="UniProtKB-ARBA"/>
</dbReference>
<evidence type="ECO:0000256" key="2">
    <source>
        <dbReference type="ARBA" id="ARBA00022857"/>
    </source>
</evidence>
<dbReference type="PANTHER" id="PTHR44169">
    <property type="entry name" value="NADPH-DEPENDENT 1-ACYLDIHYDROXYACETONE PHOSPHATE REDUCTASE"/>
    <property type="match status" value="1"/>
</dbReference>
<keyword evidence="3" id="KW-0560">Oxidoreductase</keyword>
<gene>
    <name evidence="6" type="ORF">CNMCM5793_001803</name>
    <name evidence="7" type="ORF">CNMCM6106_002317</name>
</gene>
<keyword evidence="2" id="KW-0521">NADP</keyword>
<dbReference type="PANTHER" id="PTHR44169:SF15">
    <property type="entry name" value="CHAIN DEHYDROGENASE_REDUCTASE (AYR1), PUTATIVE (AFU_ORTHOLOGUE AFUA_4G04530)-RELATED"/>
    <property type="match status" value="1"/>
</dbReference>
<keyword evidence="5" id="KW-1133">Transmembrane helix</keyword>
<proteinExistence type="inferred from homology"/>
<dbReference type="AlphaFoldDB" id="A0A8H6PBV5"/>
<name>A0A8H6PBV5_9EURO</name>
<keyword evidence="5" id="KW-0472">Membrane</keyword>
<dbReference type="PRINTS" id="PR00080">
    <property type="entry name" value="SDRFAMILY"/>
</dbReference>